<evidence type="ECO:0000256" key="1">
    <source>
        <dbReference type="ARBA" id="ARBA00005614"/>
    </source>
</evidence>
<dbReference type="EC" id="3.6.1.7" evidence="2 4"/>
<dbReference type="Gene3D" id="3.30.70.100">
    <property type="match status" value="1"/>
</dbReference>
<dbReference type="PANTHER" id="PTHR47268">
    <property type="entry name" value="ACYLPHOSPHATASE"/>
    <property type="match status" value="1"/>
</dbReference>
<dbReference type="GO" id="GO:0003998">
    <property type="term" value="F:acylphosphatase activity"/>
    <property type="evidence" value="ECO:0007669"/>
    <property type="project" value="UniProtKB-EC"/>
</dbReference>
<proteinExistence type="inferred from homology"/>
<comment type="catalytic activity">
    <reaction evidence="3 4">
        <text>an acyl phosphate + H2O = a carboxylate + phosphate + H(+)</text>
        <dbReference type="Rhea" id="RHEA:14965"/>
        <dbReference type="ChEBI" id="CHEBI:15377"/>
        <dbReference type="ChEBI" id="CHEBI:15378"/>
        <dbReference type="ChEBI" id="CHEBI:29067"/>
        <dbReference type="ChEBI" id="CHEBI:43474"/>
        <dbReference type="ChEBI" id="CHEBI:59918"/>
        <dbReference type="EC" id="3.6.1.7"/>
    </reaction>
</comment>
<dbReference type="EMBL" id="CAJZAH010000008">
    <property type="protein sequence ID" value="CAG9183096.1"/>
    <property type="molecule type" value="Genomic_DNA"/>
</dbReference>
<dbReference type="SUPFAM" id="SSF54975">
    <property type="entry name" value="Acylphosphatase/BLUF domain-like"/>
    <property type="match status" value="1"/>
</dbReference>
<evidence type="ECO:0000256" key="5">
    <source>
        <dbReference type="RuleBase" id="RU004168"/>
    </source>
</evidence>
<feature type="domain" description="Acylphosphatase-like" evidence="6">
    <location>
        <begin position="3"/>
        <end position="88"/>
    </location>
</feature>
<evidence type="ECO:0000256" key="3">
    <source>
        <dbReference type="ARBA" id="ARBA00047645"/>
    </source>
</evidence>
<evidence type="ECO:0000256" key="2">
    <source>
        <dbReference type="ARBA" id="ARBA00012150"/>
    </source>
</evidence>
<protein>
    <recommendedName>
        <fullName evidence="2 4">acylphosphatase</fullName>
        <ecNumber evidence="2 4">3.6.1.7</ecNumber>
    </recommendedName>
</protein>
<keyword evidence="8" id="KW-1185">Reference proteome</keyword>
<dbReference type="InterPro" id="IPR020456">
    <property type="entry name" value="Acylphosphatase"/>
</dbReference>
<dbReference type="RefSeq" id="WP_222209438.1">
    <property type="nucleotide sequence ID" value="NZ_CAJZAH010000008.1"/>
</dbReference>
<dbReference type="PRINTS" id="PR00112">
    <property type="entry name" value="ACYLPHPHTASE"/>
</dbReference>
<gene>
    <name evidence="7" type="primary">yccX</name>
    <name evidence="7" type="ORF">LMG21510_04755</name>
</gene>
<name>A0ABM8XS02_9BURK</name>
<dbReference type="Pfam" id="PF00708">
    <property type="entry name" value="Acylphosphatase"/>
    <property type="match status" value="1"/>
</dbReference>
<feature type="active site" evidence="4">
    <location>
        <position position="18"/>
    </location>
</feature>
<dbReference type="PANTHER" id="PTHR47268:SF4">
    <property type="entry name" value="ACYLPHOSPHATASE"/>
    <property type="match status" value="1"/>
</dbReference>
<reference evidence="7 8" key="1">
    <citation type="submission" date="2021-08" db="EMBL/GenBank/DDBJ databases">
        <authorList>
            <person name="Peeters C."/>
        </authorList>
    </citation>
    <scope>NUCLEOTIDE SEQUENCE [LARGE SCALE GENOMIC DNA]</scope>
    <source>
        <strain evidence="7 8">LMG 21510</strain>
    </source>
</reference>
<dbReference type="InterPro" id="IPR017968">
    <property type="entry name" value="Acylphosphatase_CS"/>
</dbReference>
<evidence type="ECO:0000313" key="8">
    <source>
        <dbReference type="Proteomes" id="UP000721236"/>
    </source>
</evidence>
<evidence type="ECO:0000259" key="6">
    <source>
        <dbReference type="PROSITE" id="PS51160"/>
    </source>
</evidence>
<accession>A0ABM8XS02</accession>
<evidence type="ECO:0000256" key="4">
    <source>
        <dbReference type="PROSITE-ProRule" id="PRU00520"/>
    </source>
</evidence>
<dbReference type="InterPro" id="IPR001792">
    <property type="entry name" value="Acylphosphatase-like_dom"/>
</dbReference>
<organism evidence="7 8">
    <name type="scientific">Cupriavidus respiraculi</name>
    <dbReference type="NCBI Taxonomy" id="195930"/>
    <lineage>
        <taxon>Bacteria</taxon>
        <taxon>Pseudomonadati</taxon>
        <taxon>Pseudomonadota</taxon>
        <taxon>Betaproteobacteria</taxon>
        <taxon>Burkholderiales</taxon>
        <taxon>Burkholderiaceae</taxon>
        <taxon>Cupriavidus</taxon>
    </lineage>
</organism>
<comment type="similarity">
    <text evidence="1 5">Belongs to the acylphosphatase family.</text>
</comment>
<comment type="caution">
    <text evidence="7">The sequence shown here is derived from an EMBL/GenBank/DDBJ whole genome shotgun (WGS) entry which is preliminary data.</text>
</comment>
<dbReference type="PROSITE" id="PS51160">
    <property type="entry name" value="ACYLPHOSPHATASE_3"/>
    <property type="match status" value="1"/>
</dbReference>
<dbReference type="NCBIfam" id="NF011004">
    <property type="entry name" value="PRK14430.1"/>
    <property type="match status" value="1"/>
</dbReference>
<dbReference type="PROSITE" id="PS00151">
    <property type="entry name" value="ACYLPHOSPHATASE_2"/>
    <property type="match status" value="1"/>
</dbReference>
<keyword evidence="4 7" id="KW-0378">Hydrolase</keyword>
<feature type="active site" evidence="4">
    <location>
        <position position="36"/>
    </location>
</feature>
<evidence type="ECO:0000313" key="7">
    <source>
        <dbReference type="EMBL" id="CAG9183096.1"/>
    </source>
</evidence>
<sequence length="90" mass="10008">METWHITVRGRVQGVGYRAACEGHAIRLGLGGWVRNRSDGSVEVMAYGSPERLERLREWMLAGPPAARVDELQVAPGKGKFADFEMRPTL</sequence>
<dbReference type="Proteomes" id="UP000721236">
    <property type="component" value="Unassembled WGS sequence"/>
</dbReference>
<dbReference type="InterPro" id="IPR036046">
    <property type="entry name" value="Acylphosphatase-like_dom_sf"/>
</dbReference>